<keyword evidence="2" id="KW-1185">Reference proteome</keyword>
<dbReference type="HOGENOM" id="CLU_051551_2_0_1"/>
<sequence>MARNRSEPNKRSLQTALQETTTAATIRAAKGQKIFSPIAIFLDKHRNQTAGLSPHLQRTLAALSDDLATMAQHHFNAYITKPATATQQTKPPMKKSISDAKQSLPDHHLFMCLPPDHAARKMDAYAIFSSLQSQLGINSNALKEVQIIKTGFALCPASMEALSTLKAQKEVISTYFGDCQIEWSSH</sequence>
<gene>
    <name evidence="1" type="ORF">TSTA_081550</name>
</gene>
<dbReference type="Proteomes" id="UP000001745">
    <property type="component" value="Unassembled WGS sequence"/>
</dbReference>
<evidence type="ECO:0000313" key="2">
    <source>
        <dbReference type="Proteomes" id="UP000001745"/>
    </source>
</evidence>
<proteinExistence type="predicted"/>
<name>B8LZZ0_TALSN</name>
<dbReference type="GeneID" id="8104793"/>
<protein>
    <submittedName>
        <fullName evidence="1">Uncharacterized protein</fullName>
    </submittedName>
</protein>
<dbReference type="OrthoDB" id="4526357at2759"/>
<organism evidence="1 2">
    <name type="scientific">Talaromyces stipitatus (strain ATCC 10500 / CBS 375.48 / QM 6759 / NRRL 1006)</name>
    <name type="common">Penicillium stipitatum</name>
    <dbReference type="NCBI Taxonomy" id="441959"/>
    <lineage>
        <taxon>Eukaryota</taxon>
        <taxon>Fungi</taxon>
        <taxon>Dikarya</taxon>
        <taxon>Ascomycota</taxon>
        <taxon>Pezizomycotina</taxon>
        <taxon>Eurotiomycetes</taxon>
        <taxon>Eurotiomycetidae</taxon>
        <taxon>Eurotiales</taxon>
        <taxon>Trichocomaceae</taxon>
        <taxon>Talaromyces</taxon>
        <taxon>Talaromyces sect. Talaromyces</taxon>
    </lineage>
</organism>
<accession>B8LZZ0</accession>
<dbReference type="RefSeq" id="XP_002477885.1">
    <property type="nucleotide sequence ID" value="XM_002477840.1"/>
</dbReference>
<evidence type="ECO:0000313" key="1">
    <source>
        <dbReference type="EMBL" id="EED20922.1"/>
    </source>
</evidence>
<reference evidence="2" key="1">
    <citation type="journal article" date="2015" name="Genome Announc.">
        <title>Genome sequence of the AIDS-associated pathogen Penicillium marneffei (ATCC18224) and its near taxonomic relative Talaromyces stipitatus (ATCC10500).</title>
        <authorList>
            <person name="Nierman W.C."/>
            <person name="Fedorova-Abrams N.D."/>
            <person name="Andrianopoulos A."/>
        </authorList>
    </citation>
    <scope>NUCLEOTIDE SEQUENCE [LARGE SCALE GENOMIC DNA]</scope>
    <source>
        <strain evidence="2">ATCC 10500 / CBS 375.48 / QM 6759 / NRRL 1006</strain>
    </source>
</reference>
<dbReference type="EMBL" id="EQ962653">
    <property type="protein sequence ID" value="EED20922.1"/>
    <property type="molecule type" value="Genomic_DNA"/>
</dbReference>
<dbReference type="eggNOG" id="KOG1075">
    <property type="taxonomic scope" value="Eukaryota"/>
</dbReference>
<dbReference type="PhylomeDB" id="B8LZZ0"/>
<dbReference type="AlphaFoldDB" id="B8LZZ0"/>
<dbReference type="VEuPathDB" id="FungiDB:TSTA_081550"/>
<dbReference type="InParanoid" id="B8LZZ0"/>